<dbReference type="Pfam" id="PF08352">
    <property type="entry name" value="oligo_HPY"/>
    <property type="match status" value="1"/>
</dbReference>
<dbReference type="SMART" id="SM00382">
    <property type="entry name" value="AAA"/>
    <property type="match status" value="1"/>
</dbReference>
<dbReference type="InterPro" id="IPR027417">
    <property type="entry name" value="P-loop_NTPase"/>
</dbReference>
<dbReference type="SUPFAM" id="SSF52540">
    <property type="entry name" value="P-loop containing nucleoside triphosphate hydrolases"/>
    <property type="match status" value="1"/>
</dbReference>
<evidence type="ECO:0000256" key="4">
    <source>
        <dbReference type="ARBA" id="ARBA00022840"/>
    </source>
</evidence>
<dbReference type="RefSeq" id="WP_153759103.1">
    <property type="nucleotide sequence ID" value="NZ_CP045851.1"/>
</dbReference>
<dbReference type="GO" id="GO:0055085">
    <property type="term" value="P:transmembrane transport"/>
    <property type="evidence" value="ECO:0007669"/>
    <property type="project" value="UniProtKB-ARBA"/>
</dbReference>
<dbReference type="KEGG" id="atq:GH723_07675"/>
<dbReference type="PROSITE" id="PS50893">
    <property type="entry name" value="ABC_TRANSPORTER_2"/>
    <property type="match status" value="1"/>
</dbReference>
<evidence type="ECO:0000256" key="2">
    <source>
        <dbReference type="ARBA" id="ARBA00022448"/>
    </source>
</evidence>
<evidence type="ECO:0000256" key="3">
    <source>
        <dbReference type="ARBA" id="ARBA00022741"/>
    </source>
</evidence>
<dbReference type="AlphaFoldDB" id="A0A5Q2RP65"/>
<dbReference type="InterPro" id="IPR003593">
    <property type="entry name" value="AAA+_ATPase"/>
</dbReference>
<dbReference type="PROSITE" id="PS00211">
    <property type="entry name" value="ABC_TRANSPORTER_1"/>
    <property type="match status" value="1"/>
</dbReference>
<dbReference type="NCBIfam" id="TIGR01727">
    <property type="entry name" value="oligo_HPY"/>
    <property type="match status" value="1"/>
</dbReference>
<protein>
    <submittedName>
        <fullName evidence="7">ATP-binding cassette domain-containing protein</fullName>
    </submittedName>
</protein>
<dbReference type="InterPro" id="IPR003439">
    <property type="entry name" value="ABC_transporter-like_ATP-bd"/>
</dbReference>
<keyword evidence="8" id="KW-1185">Reference proteome</keyword>
<gene>
    <name evidence="7" type="ORF">GH723_07675</name>
</gene>
<keyword evidence="2" id="KW-0813">Transport</keyword>
<dbReference type="Gene3D" id="3.40.50.300">
    <property type="entry name" value="P-loop containing nucleotide triphosphate hydrolases"/>
    <property type="match status" value="1"/>
</dbReference>
<feature type="domain" description="ABC transporter" evidence="6">
    <location>
        <begin position="25"/>
        <end position="270"/>
    </location>
</feature>
<dbReference type="InterPro" id="IPR013563">
    <property type="entry name" value="Oligopep_ABC_C"/>
</dbReference>
<dbReference type="PANTHER" id="PTHR43776">
    <property type="entry name" value="TRANSPORT ATP-BINDING PROTEIN"/>
    <property type="match status" value="1"/>
</dbReference>
<dbReference type="GO" id="GO:0015833">
    <property type="term" value="P:peptide transport"/>
    <property type="evidence" value="ECO:0007669"/>
    <property type="project" value="InterPro"/>
</dbReference>
<evidence type="ECO:0000256" key="5">
    <source>
        <dbReference type="SAM" id="MobiDB-lite"/>
    </source>
</evidence>
<evidence type="ECO:0000313" key="8">
    <source>
        <dbReference type="Proteomes" id="UP000334019"/>
    </source>
</evidence>
<dbReference type="CDD" id="cd03257">
    <property type="entry name" value="ABC_NikE_OppD_transporters"/>
    <property type="match status" value="1"/>
</dbReference>
<dbReference type="Proteomes" id="UP000334019">
    <property type="component" value="Chromosome"/>
</dbReference>
<evidence type="ECO:0000259" key="6">
    <source>
        <dbReference type="PROSITE" id="PS50893"/>
    </source>
</evidence>
<dbReference type="Pfam" id="PF00005">
    <property type="entry name" value="ABC_tran"/>
    <property type="match status" value="1"/>
</dbReference>
<keyword evidence="3" id="KW-0547">Nucleotide-binding</keyword>
<dbReference type="InterPro" id="IPR017871">
    <property type="entry name" value="ABC_transporter-like_CS"/>
</dbReference>
<organism evidence="7 8">
    <name type="scientific">Actinomarinicola tropica</name>
    <dbReference type="NCBI Taxonomy" id="2789776"/>
    <lineage>
        <taxon>Bacteria</taxon>
        <taxon>Bacillati</taxon>
        <taxon>Actinomycetota</taxon>
        <taxon>Acidimicrobiia</taxon>
        <taxon>Acidimicrobiales</taxon>
        <taxon>Iamiaceae</taxon>
        <taxon>Actinomarinicola</taxon>
    </lineage>
</organism>
<dbReference type="FunFam" id="3.40.50.300:FF:000016">
    <property type="entry name" value="Oligopeptide ABC transporter ATP-binding component"/>
    <property type="match status" value="1"/>
</dbReference>
<dbReference type="GO" id="GO:0016887">
    <property type="term" value="F:ATP hydrolysis activity"/>
    <property type="evidence" value="ECO:0007669"/>
    <property type="project" value="InterPro"/>
</dbReference>
<accession>A0A5Q2RP65</accession>
<proteinExistence type="inferred from homology"/>
<dbReference type="EMBL" id="CP045851">
    <property type="protein sequence ID" value="QGG94995.1"/>
    <property type="molecule type" value="Genomic_DNA"/>
</dbReference>
<comment type="similarity">
    <text evidence="1">Belongs to the ABC transporter superfamily.</text>
</comment>
<sequence>MPAPTTDVEPTAPTPDAPTEPAVLLELEQVSKTFPVKIGMRKRSVSAVDGVDLLVREGSTVGIVGESGCGKSTLARLIVGLVPHDDGTIRFAGQALGSKGRRPRSVVEQMQMVFQDPYSALNPKATIGESIAFPLRVQGVPTAEIQERVGTVLTDVGLHPNYATHYPHQLSGGQRQRVNIARALALHPRLVVLDEAVSALDKSIQAQILNLLDDLQEAYGLTYVFISHDLNVVEWSSDEVAVMYLGRVVETCPAEDLYRRPLHPYTQGLLASIPKLDPRERAADAGRIDGEMPSPLDPPSGCRFRTRCPSAHERCAQEAPVLAEVEPGHRVACHLHTGADVPVEAPSLRSTPTPPTTTEGA</sequence>
<evidence type="ECO:0000256" key="1">
    <source>
        <dbReference type="ARBA" id="ARBA00005417"/>
    </source>
</evidence>
<dbReference type="PANTHER" id="PTHR43776:SF7">
    <property type="entry name" value="D,D-DIPEPTIDE TRANSPORT ATP-BINDING PROTEIN DDPF-RELATED"/>
    <property type="match status" value="1"/>
</dbReference>
<dbReference type="GO" id="GO:0005524">
    <property type="term" value="F:ATP binding"/>
    <property type="evidence" value="ECO:0007669"/>
    <property type="project" value="UniProtKB-KW"/>
</dbReference>
<keyword evidence="4 7" id="KW-0067">ATP-binding</keyword>
<dbReference type="InterPro" id="IPR050319">
    <property type="entry name" value="ABC_transp_ATP-bind"/>
</dbReference>
<feature type="region of interest" description="Disordered" evidence="5">
    <location>
        <begin position="338"/>
        <end position="361"/>
    </location>
</feature>
<name>A0A5Q2RP65_9ACTN</name>
<reference evidence="7 8" key="1">
    <citation type="submission" date="2019-11" db="EMBL/GenBank/DDBJ databases">
        <authorList>
            <person name="He Y."/>
        </authorList>
    </citation>
    <scope>NUCLEOTIDE SEQUENCE [LARGE SCALE GENOMIC DNA]</scope>
    <source>
        <strain evidence="7 8">SCSIO 58843</strain>
    </source>
</reference>
<evidence type="ECO:0000313" key="7">
    <source>
        <dbReference type="EMBL" id="QGG94995.1"/>
    </source>
</evidence>